<accession>A0A0E9QDA2</accession>
<proteinExistence type="predicted"/>
<reference evidence="1" key="1">
    <citation type="submission" date="2014-11" db="EMBL/GenBank/DDBJ databases">
        <authorList>
            <person name="Amaro Gonzalez C."/>
        </authorList>
    </citation>
    <scope>NUCLEOTIDE SEQUENCE</scope>
</reference>
<name>A0A0E9QDA2_ANGAN</name>
<sequence>MPLVLNGPFVAHLSEAAREVHDSAGRGVMEL</sequence>
<evidence type="ECO:0000313" key="1">
    <source>
        <dbReference type="EMBL" id="JAH14836.1"/>
    </source>
</evidence>
<organism evidence="1">
    <name type="scientific">Anguilla anguilla</name>
    <name type="common">European freshwater eel</name>
    <name type="synonym">Muraena anguilla</name>
    <dbReference type="NCBI Taxonomy" id="7936"/>
    <lineage>
        <taxon>Eukaryota</taxon>
        <taxon>Metazoa</taxon>
        <taxon>Chordata</taxon>
        <taxon>Craniata</taxon>
        <taxon>Vertebrata</taxon>
        <taxon>Euteleostomi</taxon>
        <taxon>Actinopterygii</taxon>
        <taxon>Neopterygii</taxon>
        <taxon>Teleostei</taxon>
        <taxon>Anguilliformes</taxon>
        <taxon>Anguillidae</taxon>
        <taxon>Anguilla</taxon>
    </lineage>
</organism>
<dbReference type="AlphaFoldDB" id="A0A0E9QDA2"/>
<dbReference type="EMBL" id="GBXM01093741">
    <property type="protein sequence ID" value="JAH14836.1"/>
    <property type="molecule type" value="Transcribed_RNA"/>
</dbReference>
<reference evidence="1" key="2">
    <citation type="journal article" date="2015" name="Fish Shellfish Immunol.">
        <title>Early steps in the European eel (Anguilla anguilla)-Vibrio vulnificus interaction in the gills: Role of the RtxA13 toxin.</title>
        <authorList>
            <person name="Callol A."/>
            <person name="Pajuelo D."/>
            <person name="Ebbesson L."/>
            <person name="Teles M."/>
            <person name="MacKenzie S."/>
            <person name="Amaro C."/>
        </authorList>
    </citation>
    <scope>NUCLEOTIDE SEQUENCE</scope>
</reference>
<protein>
    <submittedName>
        <fullName evidence="1">Uncharacterized protein</fullName>
    </submittedName>
</protein>